<evidence type="ECO:0000313" key="3">
    <source>
        <dbReference type="Proteomes" id="UP000243459"/>
    </source>
</evidence>
<dbReference type="Proteomes" id="UP000243459">
    <property type="component" value="Chromosome 4"/>
</dbReference>
<keyword evidence="3" id="KW-1185">Reference proteome</keyword>
<gene>
    <name evidence="2" type="ORF">A4U43_C04F4360</name>
</gene>
<dbReference type="EMBL" id="CM007384">
    <property type="protein sequence ID" value="ONK71067.1"/>
    <property type="molecule type" value="Genomic_DNA"/>
</dbReference>
<feature type="compositionally biased region" description="Basic and acidic residues" evidence="1">
    <location>
        <begin position="164"/>
        <end position="174"/>
    </location>
</feature>
<evidence type="ECO:0000313" key="2">
    <source>
        <dbReference type="EMBL" id="ONK71067.1"/>
    </source>
</evidence>
<protein>
    <submittedName>
        <fullName evidence="2">Uncharacterized protein</fullName>
    </submittedName>
</protein>
<dbReference type="Gramene" id="ONK71067">
    <property type="protein sequence ID" value="ONK71067"/>
    <property type="gene ID" value="A4U43_C04F4360"/>
</dbReference>
<dbReference type="AlphaFoldDB" id="A0A5P1F0X6"/>
<feature type="region of interest" description="Disordered" evidence="1">
    <location>
        <begin position="144"/>
        <end position="174"/>
    </location>
</feature>
<proteinExistence type="predicted"/>
<evidence type="ECO:0000256" key="1">
    <source>
        <dbReference type="SAM" id="MobiDB-lite"/>
    </source>
</evidence>
<name>A0A5P1F0X6_ASPOF</name>
<reference evidence="3" key="1">
    <citation type="journal article" date="2017" name="Nat. Commun.">
        <title>The asparagus genome sheds light on the origin and evolution of a young Y chromosome.</title>
        <authorList>
            <person name="Harkess A."/>
            <person name="Zhou J."/>
            <person name="Xu C."/>
            <person name="Bowers J.E."/>
            <person name="Van der Hulst R."/>
            <person name="Ayyampalayam S."/>
            <person name="Mercati F."/>
            <person name="Riccardi P."/>
            <person name="McKain M.R."/>
            <person name="Kakrana A."/>
            <person name="Tang H."/>
            <person name="Ray J."/>
            <person name="Groenendijk J."/>
            <person name="Arikit S."/>
            <person name="Mathioni S.M."/>
            <person name="Nakano M."/>
            <person name="Shan H."/>
            <person name="Telgmann-Rauber A."/>
            <person name="Kanno A."/>
            <person name="Yue Z."/>
            <person name="Chen H."/>
            <person name="Li W."/>
            <person name="Chen Y."/>
            <person name="Xu X."/>
            <person name="Zhang Y."/>
            <person name="Luo S."/>
            <person name="Chen H."/>
            <person name="Gao J."/>
            <person name="Mao Z."/>
            <person name="Pires J.C."/>
            <person name="Luo M."/>
            <person name="Kudrna D."/>
            <person name="Wing R.A."/>
            <person name="Meyers B.C."/>
            <person name="Yi K."/>
            <person name="Kong H."/>
            <person name="Lavrijsen P."/>
            <person name="Sunseri F."/>
            <person name="Falavigna A."/>
            <person name="Ye Y."/>
            <person name="Leebens-Mack J.H."/>
            <person name="Chen G."/>
        </authorList>
    </citation>
    <scope>NUCLEOTIDE SEQUENCE [LARGE SCALE GENOMIC DNA]</scope>
    <source>
        <strain evidence="3">cv. DH0086</strain>
    </source>
</reference>
<sequence length="174" mass="19918">MVRQCKLQKLHVLVTPEEKKIRRQKQLRKRYQDNVRKQIQETTSDQNSDVNLVDHILSEYLSANSDPIEYDAIGIVHENQEHITMKDSIDQSIKKYYEAKEIVGKSGIHITSDIAHAPISSLLEIVQEKGLGSRLPKVFSLANHNDADSSSNDDDSPMNIWLQHRMDKQKSSGK</sequence>
<organism evidence="2 3">
    <name type="scientific">Asparagus officinalis</name>
    <name type="common">Garden asparagus</name>
    <dbReference type="NCBI Taxonomy" id="4686"/>
    <lineage>
        <taxon>Eukaryota</taxon>
        <taxon>Viridiplantae</taxon>
        <taxon>Streptophyta</taxon>
        <taxon>Embryophyta</taxon>
        <taxon>Tracheophyta</taxon>
        <taxon>Spermatophyta</taxon>
        <taxon>Magnoliopsida</taxon>
        <taxon>Liliopsida</taxon>
        <taxon>Asparagales</taxon>
        <taxon>Asparagaceae</taxon>
        <taxon>Asparagoideae</taxon>
        <taxon>Asparagus</taxon>
    </lineage>
</organism>
<accession>A0A5P1F0X6</accession>